<dbReference type="GO" id="GO:0043325">
    <property type="term" value="F:phosphatidylinositol-3,4-bisphosphate binding"/>
    <property type="evidence" value="ECO:0007669"/>
    <property type="project" value="TreeGrafter"/>
</dbReference>
<dbReference type="InterPro" id="IPR008942">
    <property type="entry name" value="ENTH_VHS"/>
</dbReference>
<dbReference type="SUPFAM" id="SSF109885">
    <property type="entry name" value="I/LWEQ domain"/>
    <property type="match status" value="1"/>
</dbReference>
<dbReference type="PROSITE" id="PS50942">
    <property type="entry name" value="ENTH"/>
    <property type="match status" value="1"/>
</dbReference>
<dbReference type="Gene3D" id="1.20.1410.10">
    <property type="entry name" value="I/LWEQ domain"/>
    <property type="match status" value="1"/>
</dbReference>
<dbReference type="PANTHER" id="PTHR10407:SF15">
    <property type="entry name" value="HUNTINGTIN INTERACTING PROTEIN 1"/>
    <property type="match status" value="1"/>
</dbReference>
<comment type="similarity">
    <text evidence="2">Belongs to the SLA2 family.</text>
</comment>
<dbReference type="FunFam" id="1.20.1410.10:FF:000004">
    <property type="entry name" value="Cytoskeleton assembly control protein Sla2"/>
    <property type="match status" value="1"/>
</dbReference>
<dbReference type="SUPFAM" id="SSF48464">
    <property type="entry name" value="ENTH/VHS domain"/>
    <property type="match status" value="1"/>
</dbReference>
<reference evidence="10" key="2">
    <citation type="submission" date="2012-06" db="EMBL/GenBank/DDBJ databases">
        <title>Comparative genomic analyses of Aspergillus oryzae 3.042 and A. oryzae RIB40 for soy-sauce fermentation.</title>
        <authorList>
            <person name="Zhao G."/>
            <person name="Hou L."/>
            <person name="Wang C."/>
            <person name="Cao X."/>
        </authorList>
    </citation>
    <scope>NUCLEOTIDE SEQUENCE [LARGE SCALE GENOMIC DNA]</scope>
    <source>
        <strain evidence="10">3.042</strain>
    </source>
</reference>
<dbReference type="GO" id="GO:0048268">
    <property type="term" value="P:clathrin coat assembly"/>
    <property type="evidence" value="ECO:0007669"/>
    <property type="project" value="TreeGrafter"/>
</dbReference>
<organism evidence="9 10">
    <name type="scientific">Aspergillus oryzae (strain 3.042)</name>
    <name type="common">Yellow koji mold</name>
    <dbReference type="NCBI Taxonomy" id="1160506"/>
    <lineage>
        <taxon>Eukaryota</taxon>
        <taxon>Fungi</taxon>
        <taxon>Dikarya</taxon>
        <taxon>Ascomycota</taxon>
        <taxon>Pezizomycotina</taxon>
        <taxon>Eurotiomycetes</taxon>
        <taxon>Eurotiomycetidae</taxon>
        <taxon>Eurotiales</taxon>
        <taxon>Aspergillaceae</taxon>
        <taxon>Aspergillus</taxon>
        <taxon>Aspergillus subgen. Circumdati</taxon>
    </lineage>
</organism>
<protein>
    <submittedName>
        <fullName evidence="9">Actin-binding protein SLA2/Huntingtin-interacting protein</fullName>
    </submittedName>
</protein>
<dbReference type="OrthoDB" id="10262320at2759"/>
<evidence type="ECO:0000256" key="4">
    <source>
        <dbReference type="ARBA" id="ARBA00023203"/>
    </source>
</evidence>
<dbReference type="FunFam" id="1.25.40.90:FF:000021">
    <property type="entry name" value="Cytoskeleton assembly control protein Sla2"/>
    <property type="match status" value="1"/>
</dbReference>
<proteinExistence type="inferred from homology"/>
<feature type="region of interest" description="Disordered" evidence="6">
    <location>
        <begin position="335"/>
        <end position="379"/>
    </location>
</feature>
<feature type="compositionally biased region" description="Pro residues" evidence="6">
    <location>
        <begin position="363"/>
        <end position="374"/>
    </location>
</feature>
<comment type="subcellular location">
    <subcellularLocation>
        <location evidence="1">Cytoplasm</location>
    </subcellularLocation>
</comment>
<dbReference type="GO" id="GO:0030136">
    <property type="term" value="C:clathrin-coated vesicle"/>
    <property type="evidence" value="ECO:0007669"/>
    <property type="project" value="TreeGrafter"/>
</dbReference>
<dbReference type="InterPro" id="IPR002558">
    <property type="entry name" value="ILWEQ_dom"/>
</dbReference>
<feature type="coiled-coil region" evidence="5">
    <location>
        <begin position="1082"/>
        <end position="1118"/>
    </location>
</feature>
<dbReference type="GO" id="GO:0007015">
    <property type="term" value="P:actin filament organization"/>
    <property type="evidence" value="ECO:0007669"/>
    <property type="project" value="TreeGrafter"/>
</dbReference>
<dbReference type="GO" id="GO:0051015">
    <property type="term" value="F:actin filament binding"/>
    <property type="evidence" value="ECO:0007669"/>
    <property type="project" value="TreeGrafter"/>
</dbReference>
<gene>
    <name evidence="9" type="ORF">Ao3042_05910</name>
</gene>
<dbReference type="Proteomes" id="UP000002812">
    <property type="component" value="Unassembled WGS sequence"/>
</dbReference>
<sequence>MNCRHAFNFSTLSVLIIHHPFFCNSIDFSIALHCRLAQVLPVRAQSNCAVWTRAHRLPPHIVVCSPDPTPRQFTGLQPVTMSRTEADLAINIRKATSIEESAPKRKHVRSCIVYTWDHKSSAAFWAGMKVQPVLADEVQTFKALITIHKVLQEGHPIVVREAQQHANWIDSLMRGVGGDGIRGYGPLIREYVFFLESKLAFHRNHPEFNGLFEYEEYISLKTINDPNEGYETISDLMTLQDQIDAFQKLIFSHFQSGTNNECRISALVPLVQESYGIYKFITSMLRAMHTTTGDAEALEPLRGRYDAQHYRLVRFYYECSNLRYLTSLITIPKLPQNPPNLLSDDDERPALPRRPTKEIEQEPTPPPKAPPADPEPINDFWTTEAKRQQEEFEAEQRRLQQQWEEQQRQQILAQQQAQHDFEEQQRLQAEQQRLAQEQLLRDQYQTQTQGRLAELEQENLNARAQYERDQLMLQQYDRRVKDLEEQMNQLTSNLNMQSASKDEQIRSLQEQVNTWRSKYEALAKLYSQLRQEHLDLLQTTKSLKLKAASAQEAIERREKLERELKTKNLELADMIRERDRALHDRDRLTGNNKEELEKVKRELRLAIERAENAERQKGTEISTLLSKYNREMADLEEALRNKNRALEDISSRNADRQGDHDAVLREKDEEIEVYKSGMEQALMELEELKMNQGDVDNALDSQIDTVLHSTVAKINDIIDSVLQTGVQRVDDALYELDSSMQAGNQNASPPYVLSQIEKASASATEFSTAFNNFIADGPNSTHAEIIRTVSIFSGSVADVLSNTKGLTRFANDDKSADQLINAARKSAQATVRFFRGLQSFRLEGLEADHKTDVVINNNLEVQRDLQSLSKLVETFAPKSTKISTNGDLGDLVDQELTKAADAIDAAAARLAKLKKKPRDGFSTYELRINDVIVEAAIAVTNAIAELIKAATESQQEIVREGRGSSSRTAFYKKNNRWTEGLISAAKAVATSTNTLIETADGVISGRNSPEQLIVASNDVAASTAQLVAASRVKASFMSKTQDRLEAASKAVGAACRALVRQVQEIIAERNQDGSEKVDYAKLSSHEFKVREMEQQVEILQLENSLAQARQRLGEMRKISYQED</sequence>
<feature type="domain" description="I/LWEQ" evidence="8">
    <location>
        <begin position="880"/>
        <end position="1123"/>
    </location>
</feature>
<dbReference type="AlphaFoldDB" id="I8TUZ4"/>
<feature type="coiled-coil region" evidence="5">
    <location>
        <begin position="382"/>
        <end position="691"/>
    </location>
</feature>
<dbReference type="InterPro" id="IPR030224">
    <property type="entry name" value="Sla2_fam"/>
</dbReference>
<dbReference type="InterPro" id="IPR035964">
    <property type="entry name" value="I/LWEQ_dom_sf"/>
</dbReference>
<dbReference type="GO" id="GO:0035615">
    <property type="term" value="F:clathrin adaptor activity"/>
    <property type="evidence" value="ECO:0007669"/>
    <property type="project" value="TreeGrafter"/>
</dbReference>
<dbReference type="SMART" id="SM00273">
    <property type="entry name" value="ENTH"/>
    <property type="match status" value="1"/>
</dbReference>
<dbReference type="GO" id="GO:0030479">
    <property type="term" value="C:actin cortical patch"/>
    <property type="evidence" value="ECO:0007669"/>
    <property type="project" value="TreeGrafter"/>
</dbReference>
<dbReference type="CDD" id="cd17007">
    <property type="entry name" value="ANTH_N_Sla2p"/>
    <property type="match status" value="1"/>
</dbReference>
<dbReference type="EMBL" id="AKHY01000142">
    <property type="protein sequence ID" value="EIT77958.1"/>
    <property type="molecule type" value="Genomic_DNA"/>
</dbReference>
<evidence type="ECO:0000313" key="10">
    <source>
        <dbReference type="Proteomes" id="UP000002812"/>
    </source>
</evidence>
<evidence type="ECO:0000256" key="5">
    <source>
        <dbReference type="SAM" id="Coils"/>
    </source>
</evidence>
<dbReference type="PANTHER" id="PTHR10407">
    <property type="entry name" value="HUNTINGTIN INTERACTING PROTEIN 1"/>
    <property type="match status" value="1"/>
</dbReference>
<name>I8TUZ4_ASPO3</name>
<dbReference type="HOGENOM" id="CLU_004601_0_0_1"/>
<keyword evidence="3" id="KW-0963">Cytoplasm</keyword>
<dbReference type="InterPro" id="IPR013809">
    <property type="entry name" value="ENTH"/>
</dbReference>
<accession>I8TUZ4</accession>
<dbReference type="InterPro" id="IPR011417">
    <property type="entry name" value="ANTH_dom"/>
</dbReference>
<dbReference type="SUPFAM" id="SSF89009">
    <property type="entry name" value="GAT-like domain"/>
    <property type="match status" value="1"/>
</dbReference>
<keyword evidence="4" id="KW-0009">Actin-binding</keyword>
<keyword evidence="5" id="KW-0175">Coiled coil</keyword>
<evidence type="ECO:0000256" key="6">
    <source>
        <dbReference type="SAM" id="MobiDB-lite"/>
    </source>
</evidence>
<dbReference type="SMART" id="SM00307">
    <property type="entry name" value="ILWEQ"/>
    <property type="match status" value="1"/>
</dbReference>
<reference evidence="9 10" key="1">
    <citation type="journal article" date="2012" name="Eukaryot. Cell">
        <title>Draft genome sequence of Aspergillus oryzae strain 3.042.</title>
        <authorList>
            <person name="Zhao G."/>
            <person name="Yao Y."/>
            <person name="Qi W."/>
            <person name="Wang C."/>
            <person name="Hou L."/>
            <person name="Zeng B."/>
            <person name="Cao X."/>
        </authorList>
    </citation>
    <scope>NUCLEOTIDE SEQUENCE [LARGE SCALE GENOMIC DNA]</scope>
    <source>
        <strain evidence="9 10">3.042</strain>
    </source>
</reference>
<dbReference type="PROSITE" id="PS50945">
    <property type="entry name" value="I_LWEQ"/>
    <property type="match status" value="1"/>
</dbReference>
<dbReference type="GO" id="GO:0032051">
    <property type="term" value="F:clathrin light chain binding"/>
    <property type="evidence" value="ECO:0007669"/>
    <property type="project" value="TreeGrafter"/>
</dbReference>
<evidence type="ECO:0000259" key="8">
    <source>
        <dbReference type="PROSITE" id="PS50945"/>
    </source>
</evidence>
<feature type="domain" description="ENTH" evidence="7">
    <location>
        <begin position="80"/>
        <end position="209"/>
    </location>
</feature>
<evidence type="ECO:0000313" key="9">
    <source>
        <dbReference type="EMBL" id="EIT77958.1"/>
    </source>
</evidence>
<comment type="caution">
    <text evidence="9">The sequence shown here is derived from an EMBL/GenBank/DDBJ whole genome shotgun (WGS) entry which is preliminary data.</text>
</comment>
<evidence type="ECO:0000256" key="3">
    <source>
        <dbReference type="ARBA" id="ARBA00022490"/>
    </source>
</evidence>
<dbReference type="Pfam" id="PF07651">
    <property type="entry name" value="ANTH"/>
    <property type="match status" value="1"/>
</dbReference>
<evidence type="ECO:0000256" key="1">
    <source>
        <dbReference type="ARBA" id="ARBA00004496"/>
    </source>
</evidence>
<dbReference type="Pfam" id="PF01608">
    <property type="entry name" value="I_LWEQ"/>
    <property type="match status" value="1"/>
</dbReference>
<dbReference type="GO" id="GO:0006897">
    <property type="term" value="P:endocytosis"/>
    <property type="evidence" value="ECO:0007669"/>
    <property type="project" value="InterPro"/>
</dbReference>
<evidence type="ECO:0000259" key="7">
    <source>
        <dbReference type="PROSITE" id="PS50942"/>
    </source>
</evidence>
<dbReference type="GO" id="GO:0080025">
    <property type="term" value="F:phosphatidylinositol-3,5-bisphosphate binding"/>
    <property type="evidence" value="ECO:0007669"/>
    <property type="project" value="TreeGrafter"/>
</dbReference>
<dbReference type="Gene3D" id="1.25.40.90">
    <property type="match status" value="1"/>
</dbReference>
<evidence type="ECO:0000256" key="2">
    <source>
        <dbReference type="ARBA" id="ARBA00010135"/>
    </source>
</evidence>